<accession>A0ABN2VXI3</accession>
<organism evidence="3 4">
    <name type="scientific">Aeromicrobium halocynthiae</name>
    <dbReference type="NCBI Taxonomy" id="560557"/>
    <lineage>
        <taxon>Bacteria</taxon>
        <taxon>Bacillati</taxon>
        <taxon>Actinomycetota</taxon>
        <taxon>Actinomycetes</taxon>
        <taxon>Propionibacteriales</taxon>
        <taxon>Nocardioidaceae</taxon>
        <taxon>Aeromicrobium</taxon>
    </lineage>
</organism>
<evidence type="ECO:0000313" key="4">
    <source>
        <dbReference type="Proteomes" id="UP001501480"/>
    </source>
</evidence>
<dbReference type="InterPro" id="IPR020471">
    <property type="entry name" value="AKR"/>
</dbReference>
<comment type="caution">
    <text evidence="3">The sequence shown here is derived from an EMBL/GenBank/DDBJ whole genome shotgun (WGS) entry which is preliminary data.</text>
</comment>
<feature type="domain" description="NADP-dependent oxidoreductase" evidence="2">
    <location>
        <begin position="14"/>
        <end position="284"/>
    </location>
</feature>
<dbReference type="RefSeq" id="WP_344326304.1">
    <property type="nucleotide sequence ID" value="NZ_BAAAPY010000004.1"/>
</dbReference>
<dbReference type="EMBL" id="BAAAPY010000004">
    <property type="protein sequence ID" value="GAA2076023.1"/>
    <property type="molecule type" value="Genomic_DNA"/>
</dbReference>
<sequence>MQQRSIGDVRVGAVGLGAMPMSVGGRPDRDRSIATIHAALDAGVTLVDTADAYHLDASDPGHNEELVAEALASHPAGADVLVATKGGHTRPADGSWALDGSPEHLAAAARESARRLGVEAIGLYQLHRPDPDVPFAESVGALADLLDAGVIAMAGVSNVSIAQIEEADEILDGRLASVQNEFSPAFLSSRGELEHCAARGIAFLPWSPFGGIGRAGDLGTEHSVFQHVADAHGASAHRVALAWHLQIAPVVVPIPGASRPESVTDSAAAADLVLTDDEVRSIDASLG</sequence>
<dbReference type="InterPro" id="IPR050791">
    <property type="entry name" value="Aldo-Keto_reductase"/>
</dbReference>
<dbReference type="SUPFAM" id="SSF51430">
    <property type="entry name" value="NAD(P)-linked oxidoreductase"/>
    <property type="match status" value="1"/>
</dbReference>
<protein>
    <submittedName>
        <fullName evidence="3">Aldo/keto reductase</fullName>
    </submittedName>
</protein>
<dbReference type="InterPro" id="IPR023210">
    <property type="entry name" value="NADP_OxRdtase_dom"/>
</dbReference>
<proteinExistence type="predicted"/>
<gene>
    <name evidence="3" type="ORF">GCM10009821_13990</name>
</gene>
<dbReference type="Proteomes" id="UP001501480">
    <property type="component" value="Unassembled WGS sequence"/>
</dbReference>
<dbReference type="PANTHER" id="PTHR43625:SF40">
    <property type="entry name" value="ALDO-KETO REDUCTASE YAKC [NADP(+)]"/>
    <property type="match status" value="1"/>
</dbReference>
<name>A0ABN2VXI3_9ACTN</name>
<dbReference type="PRINTS" id="PR00069">
    <property type="entry name" value="ALDKETRDTASE"/>
</dbReference>
<dbReference type="Pfam" id="PF00248">
    <property type="entry name" value="Aldo_ket_red"/>
    <property type="match status" value="1"/>
</dbReference>
<evidence type="ECO:0000259" key="2">
    <source>
        <dbReference type="Pfam" id="PF00248"/>
    </source>
</evidence>
<keyword evidence="1" id="KW-0560">Oxidoreductase</keyword>
<dbReference type="InterPro" id="IPR036812">
    <property type="entry name" value="NAD(P)_OxRdtase_dom_sf"/>
</dbReference>
<evidence type="ECO:0000313" key="3">
    <source>
        <dbReference type="EMBL" id="GAA2076023.1"/>
    </source>
</evidence>
<evidence type="ECO:0000256" key="1">
    <source>
        <dbReference type="ARBA" id="ARBA00023002"/>
    </source>
</evidence>
<reference evidence="3 4" key="1">
    <citation type="journal article" date="2019" name="Int. J. Syst. Evol. Microbiol.">
        <title>The Global Catalogue of Microorganisms (GCM) 10K type strain sequencing project: providing services to taxonomists for standard genome sequencing and annotation.</title>
        <authorList>
            <consortium name="The Broad Institute Genomics Platform"/>
            <consortium name="The Broad Institute Genome Sequencing Center for Infectious Disease"/>
            <person name="Wu L."/>
            <person name="Ma J."/>
        </authorList>
    </citation>
    <scope>NUCLEOTIDE SEQUENCE [LARGE SCALE GENOMIC DNA]</scope>
    <source>
        <strain evidence="3 4">JCM 15749</strain>
    </source>
</reference>
<dbReference type="CDD" id="cd19088">
    <property type="entry name" value="AKR_AKR13B1"/>
    <property type="match status" value="1"/>
</dbReference>
<keyword evidence="4" id="KW-1185">Reference proteome</keyword>
<dbReference type="PANTHER" id="PTHR43625">
    <property type="entry name" value="AFLATOXIN B1 ALDEHYDE REDUCTASE"/>
    <property type="match status" value="1"/>
</dbReference>
<dbReference type="Gene3D" id="3.20.20.100">
    <property type="entry name" value="NADP-dependent oxidoreductase domain"/>
    <property type="match status" value="1"/>
</dbReference>